<dbReference type="PANTHER" id="PTHR39087">
    <property type="entry name" value="UPF0104 MEMBRANE PROTEIN MJ1595"/>
    <property type="match status" value="1"/>
</dbReference>
<dbReference type="GO" id="GO:0005886">
    <property type="term" value="C:plasma membrane"/>
    <property type="evidence" value="ECO:0007669"/>
    <property type="project" value="UniProtKB-SubCell"/>
</dbReference>
<dbReference type="Pfam" id="PF03706">
    <property type="entry name" value="LPG_synthase_TM"/>
    <property type="match status" value="1"/>
</dbReference>
<evidence type="ECO:0000313" key="7">
    <source>
        <dbReference type="EMBL" id="CAB4868395.1"/>
    </source>
</evidence>
<evidence type="ECO:0000256" key="2">
    <source>
        <dbReference type="ARBA" id="ARBA00022475"/>
    </source>
</evidence>
<feature type="transmembrane region" description="Helical" evidence="6">
    <location>
        <begin position="113"/>
        <end position="137"/>
    </location>
</feature>
<feature type="transmembrane region" description="Helical" evidence="6">
    <location>
        <begin position="614"/>
        <end position="636"/>
    </location>
</feature>
<dbReference type="InterPro" id="IPR022791">
    <property type="entry name" value="L-PG_synthase/AglD"/>
</dbReference>
<keyword evidence="5 6" id="KW-0472">Membrane</keyword>
<dbReference type="NCBIfam" id="TIGR00374">
    <property type="entry name" value="flippase-like domain"/>
    <property type="match status" value="1"/>
</dbReference>
<evidence type="ECO:0000256" key="6">
    <source>
        <dbReference type="SAM" id="Phobius"/>
    </source>
</evidence>
<feature type="transmembrane region" description="Helical" evidence="6">
    <location>
        <begin position="149"/>
        <end position="170"/>
    </location>
</feature>
<proteinExistence type="predicted"/>
<feature type="transmembrane region" description="Helical" evidence="6">
    <location>
        <begin position="503"/>
        <end position="526"/>
    </location>
</feature>
<feature type="transmembrane region" description="Helical" evidence="6">
    <location>
        <begin position="182"/>
        <end position="211"/>
    </location>
</feature>
<dbReference type="PANTHER" id="PTHR39087:SF2">
    <property type="entry name" value="UPF0104 MEMBRANE PROTEIN MJ1595"/>
    <property type="match status" value="1"/>
</dbReference>
<dbReference type="EMBL" id="CAFBPM010000003">
    <property type="protein sequence ID" value="CAB5012919.1"/>
    <property type="molecule type" value="Genomic_DNA"/>
</dbReference>
<evidence type="ECO:0000256" key="4">
    <source>
        <dbReference type="ARBA" id="ARBA00022989"/>
    </source>
</evidence>
<comment type="subcellular location">
    <subcellularLocation>
        <location evidence="1">Cell membrane</location>
        <topology evidence="1">Multi-pass membrane protein</topology>
    </subcellularLocation>
</comment>
<evidence type="ECO:0000256" key="5">
    <source>
        <dbReference type="ARBA" id="ARBA00023136"/>
    </source>
</evidence>
<evidence type="ECO:0000256" key="1">
    <source>
        <dbReference type="ARBA" id="ARBA00004651"/>
    </source>
</evidence>
<sequence length="816" mass="86769">METQQPEQPKVGDRASRSFSSIFLSANGKNVRRRRGTDVSRVVISLLVLLYLGLLVSSNGAAQKAISDVFYPPNLGFTWLVTLLWLLCSYGTIILLVAVALFGRRREILRDLFAAAGIALLLSFGFQEIFGVAARLPQSTAQTLHGVDLGFPVPILSASVALVLVALPFLSRGLQRVLEGAIFVAVFSGLIHGSGLPISLLGSLAAGWAAAAGVHLLFGSPTGLPSIEGIKDSLSLLGISATEIRLADHQEWGPARYRARSDDGSELRVTLYGRDAQESQMFSKLYRMIFLRNDSGVFSLTRLQQVEHECYLTMLAHGAAPGTTSTINASGMVGPQDNGVVVTMLPGGKTLVQVEDDGDDVSDRAIASLFDILKNFQTQGIVHGSLNLDRITIQGDQAILSDFDRSLNYGSSDALHRDVAAAMCSMALVVGADRTAAAAVSQLGKEVVADALPYLQSPALPTSLSASLRSKHQKSLLKELRESGAKLVGVDVPKLAELHRVSWTNMILAVGTLIGGWALIGVFLHVAQSASTLAHANWFWVTVTALIAQVAYFGSAMSTLGSITAVVPYFPIVVLELSNTFSGLALGSPAVLAARIRFFQKQGVDTTIAVSSGVLVSTASWIVKGGLFLISIPFALGSLHFESLTKSSSSNSDQKILEIGLLCVLAIGVVVIVGLAVPRWRRLVAEKLVPRFHEVVSHFKVLIHQPAKIVEIFGGMLIAQLVMALALGASLHAFGEHLSLPVLLVVLTIGSILGGISPVPGGMGVVEAGMILGLKAAGIPASIAVAAVFVQRLFTAYLPPIAGWFSLMWLRRKEYI</sequence>
<gene>
    <name evidence="7" type="ORF">UFOPK3427_00637</name>
    <name evidence="8" type="ORF">UFOPK4112_00420</name>
</gene>
<evidence type="ECO:0000313" key="8">
    <source>
        <dbReference type="EMBL" id="CAB5012919.1"/>
    </source>
</evidence>
<organism evidence="8">
    <name type="scientific">freshwater metagenome</name>
    <dbReference type="NCBI Taxonomy" id="449393"/>
    <lineage>
        <taxon>unclassified sequences</taxon>
        <taxon>metagenomes</taxon>
        <taxon>ecological metagenomes</taxon>
    </lineage>
</organism>
<feature type="transmembrane region" description="Helical" evidence="6">
    <location>
        <begin position="538"/>
        <end position="557"/>
    </location>
</feature>
<feature type="transmembrane region" description="Helical" evidence="6">
    <location>
        <begin position="569"/>
        <end position="593"/>
    </location>
</feature>
<feature type="transmembrane region" description="Helical" evidence="6">
    <location>
        <begin position="794"/>
        <end position="810"/>
    </location>
</feature>
<reference evidence="8" key="1">
    <citation type="submission" date="2020-05" db="EMBL/GenBank/DDBJ databases">
        <authorList>
            <person name="Chiriac C."/>
            <person name="Salcher M."/>
            <person name="Ghai R."/>
            <person name="Kavagutti S V."/>
        </authorList>
    </citation>
    <scope>NUCLEOTIDE SEQUENCE</scope>
</reference>
<name>A0A6J7Q9I3_9ZZZZ</name>
<keyword evidence="4 6" id="KW-1133">Transmembrane helix</keyword>
<feature type="transmembrane region" description="Helical" evidence="6">
    <location>
        <begin position="77"/>
        <end position="101"/>
    </location>
</feature>
<dbReference type="AlphaFoldDB" id="A0A6J7Q9I3"/>
<feature type="transmembrane region" description="Helical" evidence="6">
    <location>
        <begin position="738"/>
        <end position="756"/>
    </location>
</feature>
<evidence type="ECO:0000256" key="3">
    <source>
        <dbReference type="ARBA" id="ARBA00022692"/>
    </source>
</evidence>
<accession>A0A6J7Q9I3</accession>
<protein>
    <submittedName>
        <fullName evidence="8">Unannotated protein</fullName>
    </submittedName>
</protein>
<keyword evidence="3 6" id="KW-0812">Transmembrane</keyword>
<feature type="transmembrane region" description="Helical" evidence="6">
    <location>
        <begin position="39"/>
        <end position="57"/>
    </location>
</feature>
<dbReference type="EMBL" id="CAFBLT010000001">
    <property type="protein sequence ID" value="CAB4868395.1"/>
    <property type="molecule type" value="Genomic_DNA"/>
</dbReference>
<feature type="transmembrane region" description="Helical" evidence="6">
    <location>
        <begin position="709"/>
        <end position="732"/>
    </location>
</feature>
<keyword evidence="2" id="KW-1003">Cell membrane</keyword>
<feature type="transmembrane region" description="Helical" evidence="6">
    <location>
        <begin position="656"/>
        <end position="677"/>
    </location>
</feature>
<feature type="transmembrane region" description="Helical" evidence="6">
    <location>
        <begin position="768"/>
        <end position="788"/>
    </location>
</feature>